<dbReference type="Pfam" id="PF16010">
    <property type="entry name" value="CDH-cyt"/>
    <property type="match status" value="1"/>
</dbReference>
<dbReference type="SUPFAM" id="SSF49344">
    <property type="entry name" value="CBD9-like"/>
    <property type="match status" value="1"/>
</dbReference>
<comment type="caution">
    <text evidence="4">The sequence shown here is derived from an EMBL/GenBank/DDBJ whole genome shotgun (WGS) entry which is preliminary data.</text>
</comment>
<dbReference type="EMBL" id="CAWUHB010000036">
    <property type="protein sequence ID" value="CAK7226383.1"/>
    <property type="molecule type" value="Genomic_DNA"/>
</dbReference>
<keyword evidence="5" id="KW-1185">Reference proteome</keyword>
<feature type="region of interest" description="Disordered" evidence="1">
    <location>
        <begin position="249"/>
        <end position="271"/>
    </location>
</feature>
<feature type="domain" description="Cellobiose dehydrogenase-like cytochrome" evidence="3">
    <location>
        <begin position="50"/>
        <end position="212"/>
    </location>
</feature>
<feature type="compositionally biased region" description="Gly residues" evidence="1">
    <location>
        <begin position="360"/>
        <end position="438"/>
    </location>
</feature>
<proteinExistence type="predicted"/>
<feature type="chain" id="PRO_5045630523" description="Cellobiose dehydrogenase-like cytochrome domain-containing protein" evidence="2">
    <location>
        <begin position="26"/>
        <end position="448"/>
    </location>
</feature>
<evidence type="ECO:0000313" key="5">
    <source>
        <dbReference type="Proteomes" id="UP001642405"/>
    </source>
</evidence>
<dbReference type="Gene3D" id="2.60.40.1210">
    <property type="entry name" value="Cellobiose dehydrogenase, cytochrome domain"/>
    <property type="match status" value="1"/>
</dbReference>
<feature type="region of interest" description="Disordered" evidence="1">
    <location>
        <begin position="360"/>
        <end position="448"/>
    </location>
</feature>
<organism evidence="4 5">
    <name type="scientific">Sporothrix curviconia</name>
    <dbReference type="NCBI Taxonomy" id="1260050"/>
    <lineage>
        <taxon>Eukaryota</taxon>
        <taxon>Fungi</taxon>
        <taxon>Dikarya</taxon>
        <taxon>Ascomycota</taxon>
        <taxon>Pezizomycotina</taxon>
        <taxon>Sordariomycetes</taxon>
        <taxon>Sordariomycetidae</taxon>
        <taxon>Ophiostomatales</taxon>
        <taxon>Ophiostomataceae</taxon>
        <taxon>Sporothrix</taxon>
    </lineage>
</organism>
<evidence type="ECO:0000313" key="4">
    <source>
        <dbReference type="EMBL" id="CAK7226383.1"/>
    </source>
</evidence>
<feature type="compositionally biased region" description="Low complexity" evidence="1">
    <location>
        <begin position="261"/>
        <end position="271"/>
    </location>
</feature>
<dbReference type="CDD" id="cd09630">
    <property type="entry name" value="CDH_like_cytochrome"/>
    <property type="match status" value="1"/>
</dbReference>
<evidence type="ECO:0000256" key="2">
    <source>
        <dbReference type="SAM" id="SignalP"/>
    </source>
</evidence>
<accession>A0ABP0C3G9</accession>
<name>A0ABP0C3G9_9PEZI</name>
<evidence type="ECO:0000259" key="3">
    <source>
        <dbReference type="Pfam" id="PF16010"/>
    </source>
</evidence>
<feature type="signal peptide" evidence="2">
    <location>
        <begin position="1"/>
        <end position="25"/>
    </location>
</feature>
<reference evidence="4 5" key="1">
    <citation type="submission" date="2024-01" db="EMBL/GenBank/DDBJ databases">
        <authorList>
            <person name="Allen C."/>
            <person name="Tagirdzhanova G."/>
        </authorList>
    </citation>
    <scope>NUCLEOTIDE SEQUENCE [LARGE SCALE GENOMIC DNA]</scope>
</reference>
<evidence type="ECO:0000256" key="1">
    <source>
        <dbReference type="SAM" id="MobiDB-lite"/>
    </source>
</evidence>
<keyword evidence="2" id="KW-0732">Signal</keyword>
<sequence>MGNLNIANLAALALALASQATLVTAAAIYDRRQTASVPKTAQFCDGSMGANVCYSQFTTSTSGTVFRLAIPEVQKAPFDTLIQVVAPVSVGWAGLAFGGPMVQNPLALMWVDNGKGIASSRLAAGHTPPTAYAGASYNVLSASKNATHWTIDAVCHGCSTWGTNNTALNPNGGNRIGYATSAKAPTTPSSNLSTIAIHNEKGVVQHDLSVGKVDSNTFQRYLLFLNSPAGSGNSGSSAPIPTLPKNIPTTTISQPQSNPVTATATATTARPAKTTPIAQTTIEASYPASTIIGTPARATGITVTVTVTVTVTSMPRGGYQPTPVPNPCGRGGFGGFGGFGGGGFCTVPAFGGGSFGGFGGGDGGDGGDGGNDGGDGDGGSPGFGGGRGGGFGGGGFGGGGFGGGEDGGFGGSRGGGSGGFGGGGSGGGGLSGGYGGDGDGGDGDDGDE</sequence>
<protein>
    <recommendedName>
        <fullName evidence="3">Cellobiose dehydrogenase-like cytochrome domain-containing protein</fullName>
    </recommendedName>
</protein>
<gene>
    <name evidence="4" type="ORF">SCUCBS95973_006181</name>
</gene>
<dbReference type="InterPro" id="IPR015920">
    <property type="entry name" value="Cellobiose_DH-like_cyt"/>
</dbReference>
<dbReference type="Proteomes" id="UP001642405">
    <property type="component" value="Unassembled WGS sequence"/>
</dbReference>
<feature type="compositionally biased region" description="Acidic residues" evidence="1">
    <location>
        <begin position="439"/>
        <end position="448"/>
    </location>
</feature>
<dbReference type="PANTHER" id="PTHR47797">
    <property type="entry name" value="DEHYDROGENASE, PUTATIVE (AFU_ORTHOLOGUE AFUA_8G05805)-RELATED"/>
    <property type="match status" value="1"/>
</dbReference>
<dbReference type="PANTHER" id="PTHR47797:SF5">
    <property type="entry name" value="CELLOBIOSE DEHYDROGENASE CYTOCHROME DOMAIN-CONTAINING PROTEIN"/>
    <property type="match status" value="1"/>
</dbReference>
<feature type="compositionally biased region" description="Polar residues" evidence="1">
    <location>
        <begin position="249"/>
        <end position="260"/>
    </location>
</feature>